<dbReference type="GeneID" id="85455062"/>
<proteinExistence type="predicted"/>
<keyword evidence="2" id="KW-1185">Reference proteome</keyword>
<evidence type="ECO:0000313" key="1">
    <source>
        <dbReference type="EMBL" id="KAK1657654.1"/>
    </source>
</evidence>
<dbReference type="EMBL" id="JAHMHR010000087">
    <property type="protein sequence ID" value="KAK1657654.1"/>
    <property type="molecule type" value="Genomic_DNA"/>
</dbReference>
<dbReference type="Proteomes" id="UP001224890">
    <property type="component" value="Unassembled WGS sequence"/>
</dbReference>
<dbReference type="RefSeq" id="XP_060422418.1">
    <property type="nucleotide sequence ID" value="XM_060570536.1"/>
</dbReference>
<comment type="caution">
    <text evidence="1">The sequence shown here is derived from an EMBL/GenBank/DDBJ whole genome shotgun (WGS) entry which is preliminary data.</text>
</comment>
<accession>A0AAJ0A6X7</accession>
<reference evidence="1" key="1">
    <citation type="submission" date="2021-06" db="EMBL/GenBank/DDBJ databases">
        <title>Comparative genomics, transcriptomics and evolutionary studies reveal genomic signatures of adaptation to plant cell wall in hemibiotrophic fungi.</title>
        <authorList>
            <consortium name="DOE Joint Genome Institute"/>
            <person name="Baroncelli R."/>
            <person name="Diaz J.F."/>
            <person name="Benocci T."/>
            <person name="Peng M."/>
            <person name="Battaglia E."/>
            <person name="Haridas S."/>
            <person name="Andreopoulos W."/>
            <person name="Labutti K."/>
            <person name="Pangilinan J."/>
            <person name="Floch G.L."/>
            <person name="Makela M.R."/>
            <person name="Henrissat B."/>
            <person name="Grigoriev I.V."/>
            <person name="Crouch J.A."/>
            <person name="De Vries R.P."/>
            <person name="Sukno S.A."/>
            <person name="Thon M.R."/>
        </authorList>
    </citation>
    <scope>NUCLEOTIDE SEQUENCE</scope>
    <source>
        <strain evidence="1">CBS 193.32</strain>
    </source>
</reference>
<sequence length="142" mass="15411">MVAIAYLRIAERAVPEPLASTKPSTVKICATLFALRAMTPDDPDNAPTPFQLLGLDPLSAPFYPPGSSAFPGSCERQKAEGQRAAQKAFVTASNFAATMIINDAARMQYLLRVQPEIESWAGRVRAVDGLCGQVWRDMGWVV</sequence>
<gene>
    <name evidence="1" type="ORF">BDP55DRAFT_566748</name>
</gene>
<evidence type="ECO:0000313" key="2">
    <source>
        <dbReference type="Proteomes" id="UP001224890"/>
    </source>
</evidence>
<organism evidence="1 2">
    <name type="scientific">Colletotrichum godetiae</name>
    <dbReference type="NCBI Taxonomy" id="1209918"/>
    <lineage>
        <taxon>Eukaryota</taxon>
        <taxon>Fungi</taxon>
        <taxon>Dikarya</taxon>
        <taxon>Ascomycota</taxon>
        <taxon>Pezizomycotina</taxon>
        <taxon>Sordariomycetes</taxon>
        <taxon>Hypocreomycetidae</taxon>
        <taxon>Glomerellales</taxon>
        <taxon>Glomerellaceae</taxon>
        <taxon>Colletotrichum</taxon>
        <taxon>Colletotrichum acutatum species complex</taxon>
    </lineage>
</organism>
<protein>
    <submittedName>
        <fullName evidence="1">Uncharacterized protein</fullName>
    </submittedName>
</protein>
<dbReference type="AlphaFoldDB" id="A0AAJ0A6X7"/>
<name>A0AAJ0A6X7_9PEZI</name>